<dbReference type="Gene3D" id="1.25.10.10">
    <property type="entry name" value="Leucine-rich Repeat Variant"/>
    <property type="match status" value="1"/>
</dbReference>
<dbReference type="AlphaFoldDB" id="A0AAF0E2D8"/>
<dbReference type="InterPro" id="IPR016024">
    <property type="entry name" value="ARM-type_fold"/>
</dbReference>
<keyword evidence="3" id="KW-0833">Ubl conjugation pathway</keyword>
<dbReference type="Proteomes" id="UP001214603">
    <property type="component" value="Chromosome 8"/>
</dbReference>
<evidence type="ECO:0000256" key="2">
    <source>
        <dbReference type="ARBA" id="ARBA00022737"/>
    </source>
</evidence>
<accession>A0AAF0E2D8</accession>
<dbReference type="EMBL" id="CP119941">
    <property type="protein sequence ID" value="WFD04344.1"/>
    <property type="molecule type" value="Genomic_DNA"/>
</dbReference>
<evidence type="ECO:0000256" key="1">
    <source>
        <dbReference type="ARBA" id="ARBA00007657"/>
    </source>
</evidence>
<name>A0AAF0E2D8_9BASI</name>
<evidence type="ECO:0000256" key="5">
    <source>
        <dbReference type="ARBA" id="ARBA00048461"/>
    </source>
</evidence>
<evidence type="ECO:0000256" key="3">
    <source>
        <dbReference type="ARBA" id="ARBA00022786"/>
    </source>
</evidence>
<evidence type="ECO:0000313" key="8">
    <source>
        <dbReference type="Proteomes" id="UP001214603"/>
    </source>
</evidence>
<protein>
    <recommendedName>
        <fullName evidence="6">TATA-binding protein interacting (TIP20) domain-containing protein</fullName>
    </recommendedName>
</protein>
<gene>
    <name evidence="7" type="ORF">MOBT1_003051</name>
</gene>
<evidence type="ECO:0000313" key="7">
    <source>
        <dbReference type="EMBL" id="WFD04344.1"/>
    </source>
</evidence>
<dbReference type="SUPFAM" id="SSF48371">
    <property type="entry name" value="ARM repeat"/>
    <property type="match status" value="1"/>
</dbReference>
<keyword evidence="8" id="KW-1185">Reference proteome</keyword>
<dbReference type="InterPro" id="IPR039852">
    <property type="entry name" value="CAND1/CAND2"/>
</dbReference>
<reference evidence="7" key="1">
    <citation type="submission" date="2023-03" db="EMBL/GenBank/DDBJ databases">
        <title>Mating type loci evolution in Malassezia.</title>
        <authorList>
            <person name="Coelho M.A."/>
        </authorList>
    </citation>
    <scope>NUCLEOTIDE SEQUENCE</scope>
    <source>
        <strain evidence="7">CBS 7876</strain>
    </source>
</reference>
<dbReference type="PANTHER" id="PTHR12696">
    <property type="entry name" value="TIP120"/>
    <property type="match status" value="1"/>
</dbReference>
<dbReference type="InterPro" id="IPR013932">
    <property type="entry name" value="TATA-bd_TIP120"/>
</dbReference>
<comment type="similarity">
    <text evidence="1">Belongs to the CAND family.</text>
</comment>
<dbReference type="Pfam" id="PF08623">
    <property type="entry name" value="TIP120"/>
    <property type="match status" value="1"/>
</dbReference>
<dbReference type="InterPro" id="IPR029058">
    <property type="entry name" value="AB_hydrolase_fold"/>
</dbReference>
<keyword evidence="2" id="KW-0677">Repeat</keyword>
<dbReference type="InterPro" id="IPR011989">
    <property type="entry name" value="ARM-like"/>
</dbReference>
<dbReference type="GO" id="GO:0010265">
    <property type="term" value="P:SCF complex assembly"/>
    <property type="evidence" value="ECO:0007669"/>
    <property type="project" value="InterPro"/>
</dbReference>
<proteinExistence type="inferred from homology"/>
<comment type="catalytic activity">
    <reaction evidence="4">
        <text>a diacylglycerol + H2O = a monoacylglycerol + a fatty acid + H(+)</text>
        <dbReference type="Rhea" id="RHEA:32731"/>
        <dbReference type="ChEBI" id="CHEBI:15377"/>
        <dbReference type="ChEBI" id="CHEBI:15378"/>
        <dbReference type="ChEBI" id="CHEBI:17408"/>
        <dbReference type="ChEBI" id="CHEBI:18035"/>
        <dbReference type="ChEBI" id="CHEBI:28868"/>
    </reaction>
</comment>
<organism evidence="7 8">
    <name type="scientific">Malassezia obtusa</name>
    <dbReference type="NCBI Taxonomy" id="76774"/>
    <lineage>
        <taxon>Eukaryota</taxon>
        <taxon>Fungi</taxon>
        <taxon>Dikarya</taxon>
        <taxon>Basidiomycota</taxon>
        <taxon>Ustilaginomycotina</taxon>
        <taxon>Malasseziomycetes</taxon>
        <taxon>Malasseziales</taxon>
        <taxon>Malasseziaceae</taxon>
        <taxon>Malassezia</taxon>
    </lineage>
</organism>
<feature type="domain" description="TATA-binding protein interacting (TIP20)" evidence="6">
    <location>
        <begin position="13"/>
        <end position="163"/>
    </location>
</feature>
<comment type="catalytic activity">
    <reaction evidence="5">
        <text>a monoacylglycerol + H2O = glycerol + a fatty acid + H(+)</text>
        <dbReference type="Rhea" id="RHEA:15245"/>
        <dbReference type="ChEBI" id="CHEBI:15377"/>
        <dbReference type="ChEBI" id="CHEBI:15378"/>
        <dbReference type="ChEBI" id="CHEBI:17408"/>
        <dbReference type="ChEBI" id="CHEBI:17754"/>
        <dbReference type="ChEBI" id="CHEBI:28868"/>
    </reaction>
</comment>
<dbReference type="Gene3D" id="3.40.50.1820">
    <property type="entry name" value="alpha/beta hydrolase"/>
    <property type="match status" value="2"/>
</dbReference>
<sequence>MALHATVYNRPELVQEHLNSLLPKLYQTTVVREDLKRKVAMGPFTVITDDGLDLRKNAFETLFTLLETCFGEMHVADVVRCGVQALHDDDSVKLLGCLMLVRLTDLAAQQVTPFLNEISAPLRTILTRKIRDNATKQEVEKANELTYAAVRVLAHLTAACEISAYPDFCELLAQTQQSPHAALLTKLSSSTIHDDMTGAPFEIAGPTSPFAVNLDQRYLLLPEFTLESGECLTNAPIAFQTWGKLNAEGTNAVLVCHAISGNALATVWWDSLVGPGRVIDTNKFFVHVLDYLGIQQLVLVIGGSMGGMLSLEWPILGYRMV</sequence>
<dbReference type="SUPFAM" id="SSF53474">
    <property type="entry name" value="alpha/beta-Hydrolases"/>
    <property type="match status" value="1"/>
</dbReference>
<evidence type="ECO:0000259" key="6">
    <source>
        <dbReference type="Pfam" id="PF08623"/>
    </source>
</evidence>
<evidence type="ECO:0000256" key="4">
    <source>
        <dbReference type="ARBA" id="ARBA00047591"/>
    </source>
</evidence>